<accession>A0A7I7TEQ3</accession>
<sequence length="262" mass="28343">MMLKTLVVEPPSGRRRPLFIDDAQYSTAVIRQGAPIPWTDTAALTAHFGQVRGLLDPDAQWIDIRRVFEAHCEARPELIEAMGARSRCGYPLRTVLGDPRILTAVLESLSTVAATSARPLVLHVPSPACWLAWAHQLAGSPLDDVDADRADSASMYIAEWLGQLGALPLALVLFDARQARFSSPEHLESYTALANVAAHFDWSLALWQSDGITGQPGSPSVGVIAPEFWTSGDTVPDTDVLVTTIPDTGTPETVLDQLATLR</sequence>
<dbReference type="Proteomes" id="UP000467148">
    <property type="component" value="Chromosome"/>
</dbReference>
<dbReference type="KEGG" id="mhev:MHEL_59450"/>
<organism evidence="1 2">
    <name type="scientific">Mycolicibacterium helvum</name>
    <dbReference type="NCBI Taxonomy" id="1534349"/>
    <lineage>
        <taxon>Bacteria</taxon>
        <taxon>Bacillati</taxon>
        <taxon>Actinomycetota</taxon>
        <taxon>Actinomycetes</taxon>
        <taxon>Mycobacteriales</taxon>
        <taxon>Mycobacteriaceae</taxon>
        <taxon>Mycolicibacterium</taxon>
    </lineage>
</organism>
<proteinExistence type="predicted"/>
<reference evidence="1 2" key="1">
    <citation type="journal article" date="2019" name="Emerg. Microbes Infect.">
        <title>Comprehensive subspecies identification of 175 nontuberculous mycobacteria species based on 7547 genomic profiles.</title>
        <authorList>
            <person name="Matsumoto Y."/>
            <person name="Kinjo T."/>
            <person name="Motooka D."/>
            <person name="Nabeya D."/>
            <person name="Jung N."/>
            <person name="Uechi K."/>
            <person name="Horii T."/>
            <person name="Iida T."/>
            <person name="Fujita J."/>
            <person name="Nakamura S."/>
        </authorList>
    </citation>
    <scope>NUCLEOTIDE SEQUENCE [LARGE SCALE GENOMIC DNA]</scope>
    <source>
        <strain evidence="1 2">JCM 30396</strain>
    </source>
</reference>
<dbReference type="EMBL" id="AP022596">
    <property type="protein sequence ID" value="BBY67702.1"/>
    <property type="molecule type" value="Genomic_DNA"/>
</dbReference>
<name>A0A7I7TEQ3_9MYCO</name>
<keyword evidence="2" id="KW-1185">Reference proteome</keyword>
<evidence type="ECO:0000313" key="2">
    <source>
        <dbReference type="Proteomes" id="UP000467148"/>
    </source>
</evidence>
<protein>
    <submittedName>
        <fullName evidence="1">Uncharacterized protein</fullName>
    </submittedName>
</protein>
<dbReference type="RefSeq" id="WP_163751635.1">
    <property type="nucleotide sequence ID" value="NZ_AP022596.1"/>
</dbReference>
<evidence type="ECO:0000313" key="1">
    <source>
        <dbReference type="EMBL" id="BBY67702.1"/>
    </source>
</evidence>
<gene>
    <name evidence="1" type="ORF">MHEL_59450</name>
</gene>
<dbReference type="AlphaFoldDB" id="A0A7I7TEQ3"/>